<proteinExistence type="predicted"/>
<organism evidence="1 2">
    <name type="scientific">Araneus ventricosus</name>
    <name type="common">Orbweaver spider</name>
    <name type="synonym">Epeira ventricosa</name>
    <dbReference type="NCBI Taxonomy" id="182803"/>
    <lineage>
        <taxon>Eukaryota</taxon>
        <taxon>Metazoa</taxon>
        <taxon>Ecdysozoa</taxon>
        <taxon>Arthropoda</taxon>
        <taxon>Chelicerata</taxon>
        <taxon>Arachnida</taxon>
        <taxon>Araneae</taxon>
        <taxon>Araneomorphae</taxon>
        <taxon>Entelegynae</taxon>
        <taxon>Araneoidea</taxon>
        <taxon>Araneidae</taxon>
        <taxon>Araneus</taxon>
    </lineage>
</organism>
<comment type="caution">
    <text evidence="1">The sequence shown here is derived from an EMBL/GenBank/DDBJ whole genome shotgun (WGS) entry which is preliminary data.</text>
</comment>
<reference evidence="1 2" key="1">
    <citation type="journal article" date="2019" name="Sci. Rep.">
        <title>Orb-weaving spider Araneus ventricosus genome elucidates the spidroin gene catalogue.</title>
        <authorList>
            <person name="Kono N."/>
            <person name="Nakamura H."/>
            <person name="Ohtoshi R."/>
            <person name="Moran D.A.P."/>
            <person name="Shinohara A."/>
            <person name="Yoshida Y."/>
            <person name="Fujiwara M."/>
            <person name="Mori M."/>
            <person name="Tomita M."/>
            <person name="Arakawa K."/>
        </authorList>
    </citation>
    <scope>NUCLEOTIDE SEQUENCE [LARGE SCALE GENOMIC DNA]</scope>
</reference>
<keyword evidence="2" id="KW-1185">Reference proteome</keyword>
<gene>
    <name evidence="1" type="ORF">AVEN_131832_1</name>
</gene>
<sequence length="130" mass="14727">MLDGVGEAIGAHFQRCQVFHTHVQHLRIFEQRDPHLSQLESHKPDSSDGPIRGNRCWINRKIGVFKGLVNHAQSIAPQKWHSERILVASAGDFITTFRALWLQIAWDASRNLSPGVELGNKVQFSHDETP</sequence>
<dbReference type="Proteomes" id="UP000499080">
    <property type="component" value="Unassembled WGS sequence"/>
</dbReference>
<accession>A0A4Y2NM05</accession>
<evidence type="ECO:0000313" key="2">
    <source>
        <dbReference type="Proteomes" id="UP000499080"/>
    </source>
</evidence>
<dbReference type="AlphaFoldDB" id="A0A4Y2NM05"/>
<name>A0A4Y2NM05_ARAVE</name>
<protein>
    <submittedName>
        <fullName evidence="1">Uncharacterized protein</fullName>
    </submittedName>
</protein>
<dbReference type="EMBL" id="BGPR01009373">
    <property type="protein sequence ID" value="GBN39580.1"/>
    <property type="molecule type" value="Genomic_DNA"/>
</dbReference>
<evidence type="ECO:0000313" key="1">
    <source>
        <dbReference type="EMBL" id="GBN39580.1"/>
    </source>
</evidence>